<dbReference type="EMBL" id="CP002859">
    <property type="protein sequence ID" value="AEI50563.1"/>
    <property type="molecule type" value="Genomic_DNA"/>
</dbReference>
<proteinExistence type="predicted"/>
<reference evidence="1 2" key="2">
    <citation type="journal article" date="2012" name="Stand. Genomic Sci.">
        <title>Complete genome sequence of the aquatic bacterium Runella slithyformis type strain (LSU 4(T)).</title>
        <authorList>
            <person name="Copeland A."/>
            <person name="Zhang X."/>
            <person name="Misra M."/>
            <person name="Lapidus A."/>
            <person name="Nolan M."/>
            <person name="Lucas S."/>
            <person name="Deshpande S."/>
            <person name="Cheng J.F."/>
            <person name="Tapia R."/>
            <person name="Goodwin L.A."/>
            <person name="Pitluck S."/>
            <person name="Liolios K."/>
            <person name="Pagani I."/>
            <person name="Ivanova N."/>
            <person name="Mikhailova N."/>
            <person name="Pati A."/>
            <person name="Chen A."/>
            <person name="Palaniappan K."/>
            <person name="Land M."/>
            <person name="Hauser L."/>
            <person name="Pan C."/>
            <person name="Jeffries C.D."/>
            <person name="Detter J.C."/>
            <person name="Brambilla E.M."/>
            <person name="Rohde M."/>
            <person name="Djao O.D."/>
            <person name="Goker M."/>
            <person name="Sikorski J."/>
            <person name="Tindall B.J."/>
            <person name="Woyke T."/>
            <person name="Bristow J."/>
            <person name="Eisen J.A."/>
            <person name="Markowitz V."/>
            <person name="Hugenholtz P."/>
            <person name="Kyrpides N.C."/>
            <person name="Klenk H.P."/>
            <person name="Mavromatis K."/>
        </authorList>
    </citation>
    <scope>NUCLEOTIDE SEQUENCE [LARGE SCALE GENOMIC DNA]</scope>
    <source>
        <strain evidence="2">ATCC 29530 / DSM 19594 / LMG 11500 / NCIMB 11436 / LSU 4</strain>
    </source>
</reference>
<evidence type="ECO:0000313" key="1">
    <source>
        <dbReference type="EMBL" id="AEI50563.1"/>
    </source>
</evidence>
<reference evidence="2" key="1">
    <citation type="submission" date="2011-06" db="EMBL/GenBank/DDBJ databases">
        <title>The complete genome of chromosome of Runella slithyformis DSM 19594.</title>
        <authorList>
            <consortium name="US DOE Joint Genome Institute (JGI-PGF)"/>
            <person name="Lucas S."/>
            <person name="Han J."/>
            <person name="Lapidus A."/>
            <person name="Bruce D."/>
            <person name="Goodwin L."/>
            <person name="Pitluck S."/>
            <person name="Peters L."/>
            <person name="Kyrpides N."/>
            <person name="Mavromatis K."/>
            <person name="Ivanova N."/>
            <person name="Ovchinnikova G."/>
            <person name="Zhang X."/>
            <person name="Misra M."/>
            <person name="Detter J.C."/>
            <person name="Tapia R."/>
            <person name="Han C."/>
            <person name="Land M."/>
            <person name="Hauser L."/>
            <person name="Markowitz V."/>
            <person name="Cheng J.-F."/>
            <person name="Hugenholtz P."/>
            <person name="Woyke T."/>
            <person name="Wu D."/>
            <person name="Tindall B."/>
            <person name="Faehrich R."/>
            <person name="Brambilla E."/>
            <person name="Klenk H.-P."/>
            <person name="Eisen J.A."/>
        </authorList>
    </citation>
    <scope>NUCLEOTIDE SEQUENCE [LARGE SCALE GENOMIC DNA]</scope>
    <source>
        <strain evidence="2">ATCC 29530 / DSM 19594 / LMG 11500 / NCIMB 11436 / LSU 4</strain>
    </source>
</reference>
<dbReference type="KEGG" id="rsi:Runsl_4219"/>
<sequence>MPHRKKSPLSAECQAEAVNKFMGFLGQFGPLPTEVREFLLPHLRLEVYEKKWFFGREAYGVSTFILWSAALCAAPTCGPMAKK</sequence>
<keyword evidence="2" id="KW-1185">Reference proteome</keyword>
<evidence type="ECO:0000313" key="2">
    <source>
        <dbReference type="Proteomes" id="UP000000493"/>
    </source>
</evidence>
<name>A0A7U4E7Q4_RUNSL</name>
<dbReference type="AlphaFoldDB" id="A0A7U4E7Q4"/>
<protein>
    <submittedName>
        <fullName evidence="1">Uncharacterized protein</fullName>
    </submittedName>
</protein>
<accession>A0A7U4E7Q4</accession>
<dbReference type="Proteomes" id="UP000000493">
    <property type="component" value="Chromosome"/>
</dbReference>
<dbReference type="RefSeq" id="WP_013929860.1">
    <property type="nucleotide sequence ID" value="NC_015703.1"/>
</dbReference>
<organism evidence="1 2">
    <name type="scientific">Runella slithyformis (strain ATCC 29530 / DSM 19594 / LMG 11500 / NCIMB 11436 / LSU 4)</name>
    <dbReference type="NCBI Taxonomy" id="761193"/>
    <lineage>
        <taxon>Bacteria</taxon>
        <taxon>Pseudomonadati</taxon>
        <taxon>Bacteroidota</taxon>
        <taxon>Cytophagia</taxon>
        <taxon>Cytophagales</taxon>
        <taxon>Spirosomataceae</taxon>
        <taxon>Runella</taxon>
    </lineage>
</organism>
<gene>
    <name evidence="1" type="ordered locus">Runsl_4219</name>
</gene>